<evidence type="ECO:0008006" key="2">
    <source>
        <dbReference type="Google" id="ProtNLM"/>
    </source>
</evidence>
<comment type="caution">
    <text evidence="1">The sequence shown here is derived from an EMBL/GenBank/DDBJ whole genome shotgun (WGS) entry which is preliminary data.</text>
</comment>
<reference evidence="1" key="1">
    <citation type="journal article" date="2019" name="Sci. Rep.">
        <title>Draft genome of Tanacetum cinerariifolium, the natural source of mosquito coil.</title>
        <authorList>
            <person name="Yamashiro T."/>
            <person name="Shiraishi A."/>
            <person name="Satake H."/>
            <person name="Nakayama K."/>
        </authorList>
    </citation>
    <scope>NUCLEOTIDE SEQUENCE</scope>
</reference>
<dbReference type="AlphaFoldDB" id="A0A699HTS3"/>
<evidence type="ECO:0000313" key="1">
    <source>
        <dbReference type="EMBL" id="GEY45322.1"/>
    </source>
</evidence>
<sequence>MILYIRVKENGKLHVDSVLNGPFKYGTVTITETLTTPATVRDRTYDELANAEKIRSAKVIHCCNYQEEGHVTRQCTEPKRLRNSTWFKEKAMLAEALESGVALDKEHMEFLADNEDTVTTSSVVLMAKLSAYDSNVLLEVPTHENYLDNQVNNRIVQEMQYYEQPHFDNEIDVNITSDTNIISYEKYLNENKNQVVQNTNSSAQQEVMIMSVIKEMSNQVAQRNEETLEMAELSRLKMHAKRNNKIAKEKKVNIAPIDYVALKKLSEHFVKHFVPQKQLSA</sequence>
<proteinExistence type="predicted"/>
<gene>
    <name evidence="1" type="ORF">Tci_417296</name>
</gene>
<dbReference type="EMBL" id="BKCJ010179812">
    <property type="protein sequence ID" value="GEY45322.1"/>
    <property type="molecule type" value="Genomic_DNA"/>
</dbReference>
<name>A0A699HTS3_TANCI</name>
<protein>
    <recommendedName>
        <fullName evidence="2">Retrovirus-related Pol polyprotein from transposon TNT 1-94</fullName>
    </recommendedName>
</protein>
<organism evidence="1">
    <name type="scientific">Tanacetum cinerariifolium</name>
    <name type="common">Dalmatian daisy</name>
    <name type="synonym">Chrysanthemum cinerariifolium</name>
    <dbReference type="NCBI Taxonomy" id="118510"/>
    <lineage>
        <taxon>Eukaryota</taxon>
        <taxon>Viridiplantae</taxon>
        <taxon>Streptophyta</taxon>
        <taxon>Embryophyta</taxon>
        <taxon>Tracheophyta</taxon>
        <taxon>Spermatophyta</taxon>
        <taxon>Magnoliopsida</taxon>
        <taxon>eudicotyledons</taxon>
        <taxon>Gunneridae</taxon>
        <taxon>Pentapetalae</taxon>
        <taxon>asterids</taxon>
        <taxon>campanulids</taxon>
        <taxon>Asterales</taxon>
        <taxon>Asteraceae</taxon>
        <taxon>Asteroideae</taxon>
        <taxon>Anthemideae</taxon>
        <taxon>Anthemidinae</taxon>
        <taxon>Tanacetum</taxon>
    </lineage>
</organism>
<accession>A0A699HTS3</accession>